<organism evidence="2 3">
    <name type="scientific">Aquirufa esocilacus</name>
    <dbReference type="NCBI Taxonomy" id="3096513"/>
    <lineage>
        <taxon>Bacteria</taxon>
        <taxon>Pseudomonadati</taxon>
        <taxon>Bacteroidota</taxon>
        <taxon>Cytophagia</taxon>
        <taxon>Cytophagales</taxon>
        <taxon>Flectobacillaceae</taxon>
        <taxon>Aquirufa</taxon>
    </lineage>
</organism>
<dbReference type="EMBL" id="JBBKXX010000003">
    <property type="protein sequence ID" value="MFD3409043.1"/>
    <property type="molecule type" value="Genomic_DNA"/>
</dbReference>
<dbReference type="Proteomes" id="UP001598019">
    <property type="component" value="Unassembled WGS sequence"/>
</dbReference>
<accession>A0ABW6DK17</accession>
<gene>
    <name evidence="2" type="ORF">SKC37_10270</name>
</gene>
<dbReference type="SUPFAM" id="SSF46785">
    <property type="entry name" value="Winged helix' DNA-binding domain"/>
    <property type="match status" value="1"/>
</dbReference>
<evidence type="ECO:0000313" key="2">
    <source>
        <dbReference type="EMBL" id="MFD3409043.1"/>
    </source>
</evidence>
<evidence type="ECO:0000313" key="3">
    <source>
        <dbReference type="Proteomes" id="UP001598019"/>
    </source>
</evidence>
<keyword evidence="3" id="KW-1185">Reference proteome</keyword>
<proteinExistence type="predicted"/>
<dbReference type="RefSeq" id="WP_377981388.1">
    <property type="nucleotide sequence ID" value="NZ_JBBKXX010000003.1"/>
</dbReference>
<dbReference type="Pfam" id="PF08279">
    <property type="entry name" value="HTH_11"/>
    <property type="match status" value="1"/>
</dbReference>
<dbReference type="InterPro" id="IPR036390">
    <property type="entry name" value="WH_DNA-bd_sf"/>
</dbReference>
<dbReference type="InterPro" id="IPR036388">
    <property type="entry name" value="WH-like_DNA-bd_sf"/>
</dbReference>
<dbReference type="InterPro" id="IPR013196">
    <property type="entry name" value="HTH_11"/>
</dbReference>
<reference evidence="2 3" key="1">
    <citation type="submission" date="2024-03" db="EMBL/GenBank/DDBJ databases">
        <title>Aquirufa genome sequencing.</title>
        <authorList>
            <person name="Pitt A."/>
            <person name="Hahn M.W."/>
        </authorList>
    </citation>
    <scope>NUCLEOTIDE SEQUENCE [LARGE SCALE GENOMIC DNA]</scope>
    <source>
        <strain evidence="2 3">HETE-83D</strain>
    </source>
</reference>
<comment type="caution">
    <text evidence="2">The sequence shown here is derived from an EMBL/GenBank/DDBJ whole genome shotgun (WGS) entry which is preliminary data.</text>
</comment>
<protein>
    <submittedName>
        <fullName evidence="2">HTH domain-containing protein</fullName>
    </submittedName>
</protein>
<name>A0ABW6DK17_9BACT</name>
<dbReference type="Gene3D" id="1.10.10.10">
    <property type="entry name" value="Winged helix-like DNA-binding domain superfamily/Winged helix DNA-binding domain"/>
    <property type="match status" value="1"/>
</dbReference>
<feature type="domain" description="Helix-turn-helix type 11" evidence="1">
    <location>
        <begin position="33"/>
        <end position="70"/>
    </location>
</feature>
<sequence>MSKTAKAPKNKVVKIIQDKLRVTSNTKSMNLNQMLVLLILNKRKPYSIARLARELEVTTKSIYRYCEELDYYVDVENGFVQLRHYTMSA</sequence>
<evidence type="ECO:0000259" key="1">
    <source>
        <dbReference type="Pfam" id="PF08279"/>
    </source>
</evidence>